<evidence type="ECO:0000313" key="3">
    <source>
        <dbReference type="Proteomes" id="UP000024635"/>
    </source>
</evidence>
<name>A0A016TP44_9BILA</name>
<comment type="caution">
    <text evidence="2">The sequence shown here is derived from an EMBL/GenBank/DDBJ whole genome shotgun (WGS) entry which is preliminary data.</text>
</comment>
<evidence type="ECO:0000313" key="2">
    <source>
        <dbReference type="EMBL" id="EYC04412.1"/>
    </source>
</evidence>
<evidence type="ECO:0008006" key="4">
    <source>
        <dbReference type="Google" id="ProtNLM"/>
    </source>
</evidence>
<organism evidence="2 3">
    <name type="scientific">Ancylostoma ceylanicum</name>
    <dbReference type="NCBI Taxonomy" id="53326"/>
    <lineage>
        <taxon>Eukaryota</taxon>
        <taxon>Metazoa</taxon>
        <taxon>Ecdysozoa</taxon>
        <taxon>Nematoda</taxon>
        <taxon>Chromadorea</taxon>
        <taxon>Rhabditida</taxon>
        <taxon>Rhabditina</taxon>
        <taxon>Rhabditomorpha</taxon>
        <taxon>Strongyloidea</taxon>
        <taxon>Ancylostomatidae</taxon>
        <taxon>Ancylostomatinae</taxon>
        <taxon>Ancylostoma</taxon>
    </lineage>
</organism>
<reference evidence="3" key="1">
    <citation type="journal article" date="2015" name="Nat. Genet.">
        <title>The genome and transcriptome of the zoonotic hookworm Ancylostoma ceylanicum identify infection-specific gene families.</title>
        <authorList>
            <person name="Schwarz E.M."/>
            <person name="Hu Y."/>
            <person name="Antoshechkin I."/>
            <person name="Miller M.M."/>
            <person name="Sternberg P.W."/>
            <person name="Aroian R.V."/>
        </authorList>
    </citation>
    <scope>NUCLEOTIDE SEQUENCE</scope>
    <source>
        <strain evidence="3">HY135</strain>
    </source>
</reference>
<dbReference type="EMBL" id="JARK01001424">
    <property type="protein sequence ID" value="EYC04412.1"/>
    <property type="molecule type" value="Genomic_DNA"/>
</dbReference>
<proteinExistence type="predicted"/>
<sequence>MPTVNSVLGPLSRREEEEVTAALARMKNGKSPGPDNLPSEVCKIAEGAGTPWLSSFFNKIVAERKLPNS</sequence>
<evidence type="ECO:0000256" key="1">
    <source>
        <dbReference type="SAM" id="MobiDB-lite"/>
    </source>
</evidence>
<protein>
    <recommendedName>
        <fullName evidence="4">Reverse transcriptase domain-containing protein</fullName>
    </recommendedName>
</protein>
<feature type="region of interest" description="Disordered" evidence="1">
    <location>
        <begin position="1"/>
        <end position="20"/>
    </location>
</feature>
<gene>
    <name evidence="2" type="primary">Acey_s0088.g2190</name>
    <name evidence="2" type="ORF">Y032_0088g2190</name>
</gene>
<keyword evidence="3" id="KW-1185">Reference proteome</keyword>
<accession>A0A016TP44</accession>
<dbReference type="AlphaFoldDB" id="A0A016TP44"/>
<dbReference type="OrthoDB" id="418748at2759"/>
<dbReference type="Proteomes" id="UP000024635">
    <property type="component" value="Unassembled WGS sequence"/>
</dbReference>